<dbReference type="CDD" id="cd07984">
    <property type="entry name" value="LPLAT_LABLAT-like"/>
    <property type="match status" value="1"/>
</dbReference>
<comment type="subcellular location">
    <subcellularLocation>
        <location evidence="1">Cell inner membrane</location>
    </subcellularLocation>
</comment>
<keyword evidence="4 7" id="KW-0808">Transferase</keyword>
<evidence type="ECO:0000256" key="6">
    <source>
        <dbReference type="ARBA" id="ARBA00023315"/>
    </source>
</evidence>
<dbReference type="GO" id="GO:0009247">
    <property type="term" value="P:glycolipid biosynthetic process"/>
    <property type="evidence" value="ECO:0007669"/>
    <property type="project" value="UniProtKB-ARBA"/>
</dbReference>
<keyword evidence="6 7" id="KW-0012">Acyltransferase</keyword>
<name>I7A0N6_MELRP</name>
<keyword evidence="5" id="KW-0472">Membrane</keyword>
<dbReference type="PANTHER" id="PTHR30606">
    <property type="entry name" value="LIPID A BIOSYNTHESIS LAUROYL ACYLTRANSFERASE"/>
    <property type="match status" value="1"/>
</dbReference>
<dbReference type="GO" id="GO:0016746">
    <property type="term" value="F:acyltransferase activity"/>
    <property type="evidence" value="ECO:0007669"/>
    <property type="project" value="UniProtKB-KW"/>
</dbReference>
<keyword evidence="2" id="KW-1003">Cell membrane</keyword>
<dbReference type="OrthoDB" id="9801955at2"/>
<evidence type="ECO:0000313" key="7">
    <source>
        <dbReference type="EMBL" id="AFN73526.1"/>
    </source>
</evidence>
<dbReference type="GO" id="GO:0005886">
    <property type="term" value="C:plasma membrane"/>
    <property type="evidence" value="ECO:0007669"/>
    <property type="project" value="UniProtKB-SubCell"/>
</dbReference>
<dbReference type="EMBL" id="CP003557">
    <property type="protein sequence ID" value="AFN73526.1"/>
    <property type="molecule type" value="Genomic_DNA"/>
</dbReference>
<dbReference type="InterPro" id="IPR004960">
    <property type="entry name" value="LipA_acyltrans"/>
</dbReference>
<proteinExistence type="predicted"/>
<dbReference type="RefSeq" id="WP_014854963.1">
    <property type="nucleotide sequence ID" value="NC_018178.1"/>
</dbReference>
<gene>
    <name evidence="7" type="ordered locus">MROS_0282</name>
</gene>
<evidence type="ECO:0000256" key="4">
    <source>
        <dbReference type="ARBA" id="ARBA00022679"/>
    </source>
</evidence>
<reference evidence="7 8" key="1">
    <citation type="journal article" date="2013" name="PLoS ONE">
        <title>Genomic analysis of Melioribacter roseus, facultatively anaerobic organotrophic bacterium representing a novel deep lineage within Bacteriodetes/Chlorobi group.</title>
        <authorList>
            <person name="Kadnikov V.V."/>
            <person name="Mardanov A.V."/>
            <person name="Podosokorskaya O.A."/>
            <person name="Gavrilov S.N."/>
            <person name="Kublanov I.V."/>
            <person name="Beletsky A.V."/>
            <person name="Bonch-Osmolovskaya E.A."/>
            <person name="Ravin N.V."/>
        </authorList>
    </citation>
    <scope>NUCLEOTIDE SEQUENCE [LARGE SCALE GENOMIC DNA]</scope>
    <source>
        <strain evidence="8">JCM 17771 / P3M-2</strain>
    </source>
</reference>
<dbReference type="STRING" id="1191523.MROS_0282"/>
<keyword evidence="8" id="KW-1185">Reference proteome</keyword>
<evidence type="ECO:0000256" key="1">
    <source>
        <dbReference type="ARBA" id="ARBA00004533"/>
    </source>
</evidence>
<evidence type="ECO:0000256" key="5">
    <source>
        <dbReference type="ARBA" id="ARBA00023136"/>
    </source>
</evidence>
<dbReference type="HOGENOM" id="CLU_049421_4_0_10"/>
<dbReference type="PANTHER" id="PTHR30606:SF10">
    <property type="entry name" value="PHOSPHATIDYLINOSITOL MANNOSIDE ACYLTRANSFERASE"/>
    <property type="match status" value="1"/>
</dbReference>
<dbReference type="Pfam" id="PF03279">
    <property type="entry name" value="Lip_A_acyltrans"/>
    <property type="match status" value="1"/>
</dbReference>
<sequence length="291" mass="33704">MPDKNKIEYFLFRSLVTLFNKIGLNRTRKLARLIGYLFYYLIPIRKSTVLSNLRKAFPDKSEKEIHNIARQNYIHMSITFAELMILPSLQDSDIRNEIVFDNRERVESVIKNDKGTILLTGHFGNWEIIMSALAVNVHAVYNVLVKPQRNVYITEWLERTRNRGSARVIPVGLSVKQIFSALKNGEVVGIAGDQRGPADAPRFRFFDVQTALNTGAAAFALKTGCDILLLVAVRQPDFKYKIYANRMEYDALPGSYDEKLIAITQKYISFLESYVKKYPSQYFWMHKIWKY</sequence>
<dbReference type="KEGG" id="mro:MROS_0282"/>
<keyword evidence="3" id="KW-0997">Cell inner membrane</keyword>
<dbReference type="AlphaFoldDB" id="I7A0N6"/>
<dbReference type="eggNOG" id="COG1560">
    <property type="taxonomic scope" value="Bacteria"/>
</dbReference>
<evidence type="ECO:0000256" key="2">
    <source>
        <dbReference type="ARBA" id="ARBA00022475"/>
    </source>
</evidence>
<evidence type="ECO:0000313" key="8">
    <source>
        <dbReference type="Proteomes" id="UP000009011"/>
    </source>
</evidence>
<dbReference type="Proteomes" id="UP000009011">
    <property type="component" value="Chromosome"/>
</dbReference>
<protein>
    <submittedName>
        <fullName evidence="7">Lipid A biosynthesis acyltransferase</fullName>
    </submittedName>
</protein>
<organism evidence="7 8">
    <name type="scientific">Melioribacter roseus (strain DSM 23840 / JCM 17771 / VKM B-2668 / P3M-2)</name>
    <dbReference type="NCBI Taxonomy" id="1191523"/>
    <lineage>
        <taxon>Bacteria</taxon>
        <taxon>Pseudomonadati</taxon>
        <taxon>Ignavibacteriota</taxon>
        <taxon>Ignavibacteria</taxon>
        <taxon>Ignavibacteriales</taxon>
        <taxon>Melioribacteraceae</taxon>
        <taxon>Melioribacter</taxon>
    </lineage>
</organism>
<evidence type="ECO:0000256" key="3">
    <source>
        <dbReference type="ARBA" id="ARBA00022519"/>
    </source>
</evidence>
<accession>I7A0N6</accession>